<sequence>MAPSISVCAELDGTNNPGRISPSRSRIATMSESVEQQQPEAVEHPRGARHEVRRTRARARYDRAAVHTILDAGMIAHVGFCTDGQPFVIPMLYARDGDALVLHGSVASRLMGRLGEGVPVCVSVTHVDGLVLARSHFDHSVNYRSVVAFGRATLVEDPASKADALSRFVEALIPGRAAESRPADRTELAATHVLRFEIEDASAKVRSGGVKDNPADLALPHWAGVVPRSAAYGAPEPDELLVAGTPLPASVLGLLERNGSPR</sequence>
<evidence type="ECO:0000313" key="3">
    <source>
        <dbReference type="Proteomes" id="UP001501523"/>
    </source>
</evidence>
<dbReference type="InterPro" id="IPR024747">
    <property type="entry name" value="Pyridox_Oxase-rel"/>
</dbReference>
<dbReference type="Proteomes" id="UP001501523">
    <property type="component" value="Unassembled WGS sequence"/>
</dbReference>
<feature type="compositionally biased region" description="Basic and acidic residues" evidence="1">
    <location>
        <begin position="41"/>
        <end position="50"/>
    </location>
</feature>
<dbReference type="PANTHER" id="PTHR34071:SF2">
    <property type="entry name" value="FLAVIN-NUCLEOTIDE-BINDING PROTEIN"/>
    <property type="match status" value="1"/>
</dbReference>
<dbReference type="PANTHER" id="PTHR34071">
    <property type="entry name" value="5-NITROIMIDAZOLE ANTIBIOTICS RESISTANCE PROTEIN, NIMA-FAMILY-RELATED PROTEIN-RELATED"/>
    <property type="match status" value="1"/>
</dbReference>
<dbReference type="SUPFAM" id="SSF50475">
    <property type="entry name" value="FMN-binding split barrel"/>
    <property type="match status" value="1"/>
</dbReference>
<keyword evidence="3" id="KW-1185">Reference proteome</keyword>
<dbReference type="Gene3D" id="2.30.110.10">
    <property type="entry name" value="Electron Transport, Fmn-binding Protein, Chain A"/>
    <property type="match status" value="1"/>
</dbReference>
<organism evidence="2 3">
    <name type="scientific">Dokdonella soli</name>
    <dbReference type="NCBI Taxonomy" id="529810"/>
    <lineage>
        <taxon>Bacteria</taxon>
        <taxon>Pseudomonadati</taxon>
        <taxon>Pseudomonadota</taxon>
        <taxon>Gammaproteobacteria</taxon>
        <taxon>Lysobacterales</taxon>
        <taxon>Rhodanobacteraceae</taxon>
        <taxon>Dokdonella</taxon>
    </lineage>
</organism>
<name>A0ABN1IWM6_9GAMM</name>
<dbReference type="EMBL" id="BAAAEU010000025">
    <property type="protein sequence ID" value="GAA0722911.1"/>
    <property type="molecule type" value="Genomic_DNA"/>
</dbReference>
<dbReference type="InterPro" id="IPR012349">
    <property type="entry name" value="Split_barrel_FMN-bd"/>
</dbReference>
<comment type="caution">
    <text evidence="2">The sequence shown here is derived from an EMBL/GenBank/DDBJ whole genome shotgun (WGS) entry which is preliminary data.</text>
</comment>
<protein>
    <recommendedName>
        <fullName evidence="4">Pyridoxamine 5'-phosphate oxidase family protein</fullName>
    </recommendedName>
</protein>
<gene>
    <name evidence="2" type="ORF">GCM10009105_34410</name>
</gene>
<proteinExistence type="predicted"/>
<evidence type="ECO:0000313" key="2">
    <source>
        <dbReference type="EMBL" id="GAA0722911.1"/>
    </source>
</evidence>
<feature type="compositionally biased region" description="Polar residues" evidence="1">
    <location>
        <begin position="28"/>
        <end position="39"/>
    </location>
</feature>
<evidence type="ECO:0000256" key="1">
    <source>
        <dbReference type="SAM" id="MobiDB-lite"/>
    </source>
</evidence>
<accession>A0ABN1IWM6</accession>
<reference evidence="2 3" key="1">
    <citation type="journal article" date="2019" name="Int. J. Syst. Evol. Microbiol.">
        <title>The Global Catalogue of Microorganisms (GCM) 10K type strain sequencing project: providing services to taxonomists for standard genome sequencing and annotation.</title>
        <authorList>
            <consortium name="The Broad Institute Genomics Platform"/>
            <consortium name="The Broad Institute Genome Sequencing Center for Infectious Disease"/>
            <person name="Wu L."/>
            <person name="Ma J."/>
        </authorList>
    </citation>
    <scope>NUCLEOTIDE SEQUENCE [LARGE SCALE GENOMIC DNA]</scope>
    <source>
        <strain evidence="2 3">JCM 15421</strain>
    </source>
</reference>
<feature type="region of interest" description="Disordered" evidence="1">
    <location>
        <begin position="28"/>
        <end position="50"/>
    </location>
</feature>
<dbReference type="Pfam" id="PF12900">
    <property type="entry name" value="Pyridox_ox_2"/>
    <property type="match status" value="1"/>
</dbReference>
<evidence type="ECO:0008006" key="4">
    <source>
        <dbReference type="Google" id="ProtNLM"/>
    </source>
</evidence>